<evidence type="ECO:0000313" key="2">
    <source>
        <dbReference type="Proteomes" id="UP001500842"/>
    </source>
</evidence>
<gene>
    <name evidence="1" type="ORF">GCM10009788_22460</name>
</gene>
<reference evidence="1 2" key="1">
    <citation type="journal article" date="2019" name="Int. J. Syst. Evol. Microbiol.">
        <title>The Global Catalogue of Microorganisms (GCM) 10K type strain sequencing project: providing services to taxonomists for standard genome sequencing and annotation.</title>
        <authorList>
            <consortium name="The Broad Institute Genomics Platform"/>
            <consortium name="The Broad Institute Genome Sequencing Center for Infectious Disease"/>
            <person name="Wu L."/>
            <person name="Ma J."/>
        </authorList>
    </citation>
    <scope>NUCLEOTIDE SEQUENCE [LARGE SCALE GENOMIC DNA]</scope>
    <source>
        <strain evidence="1 2">JCM 14942</strain>
    </source>
</reference>
<sequence length="181" mass="20190">MARSARRATFLKLLRRVFVTGFSFGDSESSSKSNLRMTPVSQHELLLRRYSPVNPNHITKDEGTGKPVLNWSALEFDEDGCSVYREKLLLEDGLTRDAILDPPYVGIATTMAADVERYSVQTGAATVHPFFVLASPRTERPPLPTDRAHASIREREGHGLSARKLDKARRGLGRHAFTVVE</sequence>
<name>A0ABN2AGJ2_9ACTN</name>
<accession>A0ABN2AGJ2</accession>
<proteinExistence type="predicted"/>
<keyword evidence="2" id="KW-1185">Reference proteome</keyword>
<dbReference type="Proteomes" id="UP001500842">
    <property type="component" value="Unassembled WGS sequence"/>
</dbReference>
<dbReference type="EMBL" id="BAAAOR010000015">
    <property type="protein sequence ID" value="GAA1517843.1"/>
    <property type="molecule type" value="Genomic_DNA"/>
</dbReference>
<comment type="caution">
    <text evidence="1">The sequence shown here is derived from an EMBL/GenBank/DDBJ whole genome shotgun (WGS) entry which is preliminary data.</text>
</comment>
<evidence type="ECO:0000313" key="1">
    <source>
        <dbReference type="EMBL" id="GAA1517843.1"/>
    </source>
</evidence>
<organism evidence="1 2">
    <name type="scientific">Nocardioides humi</name>
    <dbReference type="NCBI Taxonomy" id="449461"/>
    <lineage>
        <taxon>Bacteria</taxon>
        <taxon>Bacillati</taxon>
        <taxon>Actinomycetota</taxon>
        <taxon>Actinomycetes</taxon>
        <taxon>Propionibacteriales</taxon>
        <taxon>Nocardioidaceae</taxon>
        <taxon>Nocardioides</taxon>
    </lineage>
</organism>
<protein>
    <submittedName>
        <fullName evidence="1">Uncharacterized protein</fullName>
    </submittedName>
</protein>